<evidence type="ECO:0000313" key="1">
    <source>
        <dbReference type="EMBL" id="CAG8569519.1"/>
    </source>
</evidence>
<evidence type="ECO:0000313" key="2">
    <source>
        <dbReference type="Proteomes" id="UP000789901"/>
    </source>
</evidence>
<comment type="caution">
    <text evidence="1">The sequence shown here is derived from an EMBL/GenBank/DDBJ whole genome shotgun (WGS) entry which is preliminary data.</text>
</comment>
<gene>
    <name evidence="1" type="ORF">GMARGA_LOCUS5415</name>
</gene>
<dbReference type="SUPFAM" id="SSF53098">
    <property type="entry name" value="Ribonuclease H-like"/>
    <property type="match status" value="1"/>
</dbReference>
<protein>
    <submittedName>
        <fullName evidence="1">15673_t:CDS:1</fullName>
    </submittedName>
</protein>
<name>A0ABN7UDH8_GIGMA</name>
<dbReference type="EMBL" id="CAJVQB010002296">
    <property type="protein sequence ID" value="CAG8569519.1"/>
    <property type="molecule type" value="Genomic_DNA"/>
</dbReference>
<accession>A0ABN7UDH8</accession>
<sequence length="230" mass="26263">MPKQSERLEAVQESIQKQQKSNQEKNEWTAVAGIINILKPFSNITNYISGSSYSTMSIIYLTISTLHIALLKEYVDEYISIYDTDEIDLDTDDISMFDLEEVSDEDEEFVQIRSPAAITNLVECIKNIMSELFERYYKFDDDKILFLATAIDPRCKNFEYEGAILKGQDYLRLEYDQIISDEGLGSLSSKAALDLSGSFISTVFMAVQQNATHKNELFAIQAKIDMIQCF</sequence>
<proteinExistence type="predicted"/>
<dbReference type="InterPro" id="IPR012337">
    <property type="entry name" value="RNaseH-like_sf"/>
</dbReference>
<organism evidence="1 2">
    <name type="scientific">Gigaspora margarita</name>
    <dbReference type="NCBI Taxonomy" id="4874"/>
    <lineage>
        <taxon>Eukaryota</taxon>
        <taxon>Fungi</taxon>
        <taxon>Fungi incertae sedis</taxon>
        <taxon>Mucoromycota</taxon>
        <taxon>Glomeromycotina</taxon>
        <taxon>Glomeromycetes</taxon>
        <taxon>Diversisporales</taxon>
        <taxon>Gigasporaceae</taxon>
        <taxon>Gigaspora</taxon>
    </lineage>
</organism>
<keyword evidence="2" id="KW-1185">Reference proteome</keyword>
<reference evidence="1 2" key="1">
    <citation type="submission" date="2021-06" db="EMBL/GenBank/DDBJ databases">
        <authorList>
            <person name="Kallberg Y."/>
            <person name="Tangrot J."/>
            <person name="Rosling A."/>
        </authorList>
    </citation>
    <scope>NUCLEOTIDE SEQUENCE [LARGE SCALE GENOMIC DNA]</scope>
    <source>
        <strain evidence="1 2">120-4 pot B 10/14</strain>
    </source>
</reference>
<dbReference type="Proteomes" id="UP000789901">
    <property type="component" value="Unassembled WGS sequence"/>
</dbReference>